<sequence length="66" mass="7656">MFILNDKAMLIQSYEEIIKGNLKPKPNVYTELQMFVMFGALDQADMDRLIELYPQEDNESSEAPVE</sequence>
<evidence type="ECO:0000313" key="1">
    <source>
        <dbReference type="EMBL" id="PAB61313.1"/>
    </source>
</evidence>
<keyword evidence="2" id="KW-1185">Reference proteome</keyword>
<organism evidence="1 2">
    <name type="scientific">Anaeromicrobium sediminis</name>
    <dbReference type="NCBI Taxonomy" id="1478221"/>
    <lineage>
        <taxon>Bacteria</taxon>
        <taxon>Bacillati</taxon>
        <taxon>Bacillota</taxon>
        <taxon>Clostridia</taxon>
        <taxon>Peptostreptococcales</taxon>
        <taxon>Thermotaleaceae</taxon>
        <taxon>Anaeromicrobium</taxon>
    </lineage>
</organism>
<dbReference type="RefSeq" id="WP_095130609.1">
    <property type="nucleotide sequence ID" value="NZ_NIBG01000001.1"/>
</dbReference>
<dbReference type="EMBL" id="NIBG01000001">
    <property type="protein sequence ID" value="PAB61313.1"/>
    <property type="molecule type" value="Genomic_DNA"/>
</dbReference>
<dbReference type="AlphaFoldDB" id="A0A267MRB6"/>
<evidence type="ECO:0000313" key="2">
    <source>
        <dbReference type="Proteomes" id="UP000216024"/>
    </source>
</evidence>
<dbReference type="Proteomes" id="UP000216024">
    <property type="component" value="Unassembled WGS sequence"/>
</dbReference>
<gene>
    <name evidence="1" type="ORF">CCE28_02455</name>
</gene>
<accession>A0A267MRB6</accession>
<reference evidence="1 2" key="1">
    <citation type="submission" date="2017-06" db="EMBL/GenBank/DDBJ databases">
        <title>Draft genome sequence of anaerobic fermentative bacterium Anaeromicrobium sediminis DY2726D isolated from West Pacific Ocean sediments.</title>
        <authorList>
            <person name="Zeng X."/>
        </authorList>
    </citation>
    <scope>NUCLEOTIDE SEQUENCE [LARGE SCALE GENOMIC DNA]</scope>
    <source>
        <strain evidence="1 2">DY2726D</strain>
    </source>
</reference>
<comment type="caution">
    <text evidence="1">The sequence shown here is derived from an EMBL/GenBank/DDBJ whole genome shotgun (WGS) entry which is preliminary data.</text>
</comment>
<name>A0A267MRB6_9FIRM</name>
<protein>
    <submittedName>
        <fullName evidence="1">Uncharacterized protein</fullName>
    </submittedName>
</protein>
<proteinExistence type="predicted"/>